<feature type="region of interest" description="Disordered" evidence="2">
    <location>
        <begin position="212"/>
        <end position="235"/>
    </location>
</feature>
<feature type="transmembrane region" description="Helical" evidence="3">
    <location>
        <begin position="125"/>
        <end position="144"/>
    </location>
</feature>
<evidence type="ECO:0000256" key="2">
    <source>
        <dbReference type="SAM" id="MobiDB-lite"/>
    </source>
</evidence>
<keyword evidence="1" id="KW-0732">Signal</keyword>
<keyword evidence="6" id="KW-1185">Reference proteome</keyword>
<dbReference type="Pfam" id="PF13240">
    <property type="entry name" value="Zn_Ribbon_1"/>
    <property type="match status" value="1"/>
</dbReference>
<feature type="transmembrane region" description="Helical" evidence="3">
    <location>
        <begin position="168"/>
        <end position="185"/>
    </location>
</feature>
<keyword evidence="3" id="KW-0812">Transmembrane</keyword>
<dbReference type="InterPro" id="IPR029050">
    <property type="entry name" value="Immunoprotect_excell_Ig-like"/>
</dbReference>
<dbReference type="InterPro" id="IPR008523">
    <property type="entry name" value="DUF805"/>
</dbReference>
<evidence type="ECO:0000313" key="6">
    <source>
        <dbReference type="Proteomes" id="UP000283633"/>
    </source>
</evidence>
<organism evidence="5 6">
    <name type="scientific">Lactiplantibacillus garii</name>
    <dbReference type="NCBI Taxonomy" id="2306423"/>
    <lineage>
        <taxon>Bacteria</taxon>
        <taxon>Bacillati</taxon>
        <taxon>Bacillota</taxon>
        <taxon>Bacilli</taxon>
        <taxon>Lactobacillales</taxon>
        <taxon>Lactobacillaceae</taxon>
        <taxon>Lactiplantibacillus</taxon>
    </lineage>
</organism>
<gene>
    <name evidence="5" type="ORF">D1831_08390</name>
</gene>
<evidence type="ECO:0000256" key="1">
    <source>
        <dbReference type="ARBA" id="ARBA00022729"/>
    </source>
</evidence>
<evidence type="ECO:0000259" key="4">
    <source>
        <dbReference type="Pfam" id="PF13240"/>
    </source>
</evidence>
<proteinExistence type="predicted"/>
<keyword evidence="3" id="KW-0472">Membrane</keyword>
<dbReference type="AlphaFoldDB" id="A0A3R8KI01"/>
<dbReference type="Gene3D" id="2.60.40.1240">
    <property type="match status" value="1"/>
</dbReference>
<dbReference type="PANTHER" id="PTHR34980">
    <property type="entry name" value="INNER MEMBRANE PROTEIN-RELATED-RELATED"/>
    <property type="match status" value="1"/>
</dbReference>
<feature type="domain" description="Zinc-ribbon" evidence="4">
    <location>
        <begin position="5"/>
        <end position="26"/>
    </location>
</feature>
<name>A0A3R8KI01_9LACO</name>
<dbReference type="RefSeq" id="WP_125072476.1">
    <property type="nucleotide sequence ID" value="NZ_QWZQ01000025.1"/>
</dbReference>
<feature type="compositionally biased region" description="Polar residues" evidence="2">
    <location>
        <begin position="217"/>
        <end position="227"/>
    </location>
</feature>
<dbReference type="Proteomes" id="UP000283633">
    <property type="component" value="Unassembled WGS sequence"/>
</dbReference>
<evidence type="ECO:0000313" key="5">
    <source>
        <dbReference type="EMBL" id="RRK10245.1"/>
    </source>
</evidence>
<feature type="compositionally biased region" description="Polar residues" evidence="2">
    <location>
        <begin position="311"/>
        <end position="322"/>
    </location>
</feature>
<dbReference type="GO" id="GO:0005886">
    <property type="term" value="C:plasma membrane"/>
    <property type="evidence" value="ECO:0007669"/>
    <property type="project" value="TreeGrafter"/>
</dbReference>
<accession>A0A3R8KI01</accession>
<keyword evidence="3" id="KW-1133">Transmembrane helix</keyword>
<reference evidence="5 6" key="1">
    <citation type="submission" date="2018-08" db="EMBL/GenBank/DDBJ databases">
        <title>Genome Lactobacillus garii FI11369.</title>
        <authorList>
            <person name="Diaz M."/>
            <person name="Narbad A."/>
        </authorList>
    </citation>
    <scope>NUCLEOTIDE SEQUENCE [LARGE SCALE GENOMIC DNA]</scope>
    <source>
        <strain evidence="5 6">FI11369</strain>
    </source>
</reference>
<sequence length="392" mass="43027">MNSKYCIKCGHKLLATAEFCSSCGAEQTESTVLTEQPATTVPGLVSATKLVLKSAFTIKGYLKRADYWWSYLAAGMLGTITSAIVYTSYSRLILWLAAIALALPTIAMFTATIRRLHDTGRSGHVYWLTLIPIVGPIIVIIWLAQPTNPEGPKKFSNHKTTAPWHNKWWSWGLLAIVTLVIGASFRTAKAAIFEYQYSAALDAANNDHSDQRAAIASSDTNKSSDSATESKDDGHTITLDDSKIKIADSKTYKTTFNDNSWHDSNFKIDNVTIYKTDGSYKGNSSKAKPINGIVKVHMSIKAGHDISTFPDQGTLNTSNGQQVEADLSSSDSLGGDLNTGATKDGNIYFFLPKLDKVSDLTSLRLKWDAHYDTNNYEDDNSHKTFDATLNLK</sequence>
<evidence type="ECO:0000256" key="3">
    <source>
        <dbReference type="SAM" id="Phobius"/>
    </source>
</evidence>
<dbReference type="InterPro" id="IPR026870">
    <property type="entry name" value="Zinc_ribbon_dom"/>
</dbReference>
<feature type="region of interest" description="Disordered" evidence="2">
    <location>
        <begin position="311"/>
        <end position="331"/>
    </location>
</feature>
<dbReference type="PANTHER" id="PTHR34980:SF2">
    <property type="entry name" value="INNER MEMBRANE PROTEIN YHAH-RELATED"/>
    <property type="match status" value="1"/>
</dbReference>
<dbReference type="EMBL" id="QWZQ01000025">
    <property type="protein sequence ID" value="RRK10245.1"/>
    <property type="molecule type" value="Genomic_DNA"/>
</dbReference>
<dbReference type="Pfam" id="PF05656">
    <property type="entry name" value="DUF805"/>
    <property type="match status" value="1"/>
</dbReference>
<feature type="transmembrane region" description="Helical" evidence="3">
    <location>
        <begin position="92"/>
        <end position="113"/>
    </location>
</feature>
<protein>
    <submittedName>
        <fullName evidence="5">DUF805 domain-containing protein</fullName>
    </submittedName>
</protein>
<dbReference type="OrthoDB" id="2322628at2"/>
<comment type="caution">
    <text evidence="5">The sequence shown here is derived from an EMBL/GenBank/DDBJ whole genome shotgun (WGS) entry which is preliminary data.</text>
</comment>
<feature type="transmembrane region" description="Helical" evidence="3">
    <location>
        <begin position="68"/>
        <end position="86"/>
    </location>
</feature>